<name>A0A0E9U1A9_ANGAN</name>
<dbReference type="InterPro" id="IPR046350">
    <property type="entry name" value="Cystatin_sf"/>
</dbReference>
<dbReference type="AlphaFoldDB" id="A0A0E9U1A9"/>
<reference evidence="1" key="1">
    <citation type="submission" date="2014-11" db="EMBL/GenBank/DDBJ databases">
        <authorList>
            <person name="Amaro Gonzalez C."/>
        </authorList>
    </citation>
    <scope>NUCLEOTIDE SEQUENCE</scope>
</reference>
<dbReference type="Pfam" id="PF00666">
    <property type="entry name" value="Cathelicidins"/>
    <property type="match status" value="1"/>
</dbReference>
<reference evidence="1" key="2">
    <citation type="journal article" date="2015" name="Fish Shellfish Immunol.">
        <title>Early steps in the European eel (Anguilla anguilla)-Vibrio vulnificus interaction in the gills: Role of the RtxA13 toxin.</title>
        <authorList>
            <person name="Callol A."/>
            <person name="Pajuelo D."/>
            <person name="Ebbesson L."/>
            <person name="Teles M."/>
            <person name="MacKenzie S."/>
            <person name="Amaro C."/>
        </authorList>
    </citation>
    <scope>NUCLEOTIDE SEQUENCE</scope>
</reference>
<proteinExistence type="predicted"/>
<accession>A0A0E9U1A9</accession>
<organism evidence="1">
    <name type="scientific">Anguilla anguilla</name>
    <name type="common">European freshwater eel</name>
    <name type="synonym">Muraena anguilla</name>
    <dbReference type="NCBI Taxonomy" id="7936"/>
    <lineage>
        <taxon>Eukaryota</taxon>
        <taxon>Metazoa</taxon>
        <taxon>Chordata</taxon>
        <taxon>Craniata</taxon>
        <taxon>Vertebrata</taxon>
        <taxon>Euteleostomi</taxon>
        <taxon>Actinopterygii</taxon>
        <taxon>Neopterygii</taxon>
        <taxon>Teleostei</taxon>
        <taxon>Anguilliformes</taxon>
        <taxon>Anguillidae</taxon>
        <taxon>Anguilla</taxon>
    </lineage>
</organism>
<dbReference type="Gene3D" id="3.10.450.10">
    <property type="match status" value="1"/>
</dbReference>
<dbReference type="SUPFAM" id="SSF54403">
    <property type="entry name" value="Cystatin/monellin"/>
    <property type="match status" value="1"/>
</dbReference>
<protein>
    <submittedName>
        <fullName evidence="1">Uncharacterized protein</fullName>
    </submittedName>
</protein>
<dbReference type="EMBL" id="GBXM01048986">
    <property type="protein sequence ID" value="JAH59591.1"/>
    <property type="molecule type" value="Transcribed_RNA"/>
</dbReference>
<sequence length="92" mass="10367">MSLPRPLQTSTRKARRQKLLDLQRGALRSMSMFEPGDGSVMIKSITFTLKETVCPKSEDYLKEECVFKGNGSLKSAPVQLQSSSHSQERQHL</sequence>
<evidence type="ECO:0000313" key="1">
    <source>
        <dbReference type="EMBL" id="JAH59591.1"/>
    </source>
</evidence>